<evidence type="ECO:0000259" key="3">
    <source>
        <dbReference type="Pfam" id="PF17245"/>
    </source>
</evidence>
<dbReference type="Pfam" id="PF17244">
    <property type="entry name" value="CDC24_OB3"/>
    <property type="match status" value="1"/>
</dbReference>
<dbReference type="InterPro" id="IPR035201">
    <property type="entry name" value="Cdc24_OB1"/>
</dbReference>
<feature type="domain" description="Cell division control protein 24 OB" evidence="4">
    <location>
        <begin position="22"/>
        <end position="158"/>
    </location>
</feature>
<reference evidence="6" key="2">
    <citation type="submission" date="2025-08" db="UniProtKB">
        <authorList>
            <consortium name="RefSeq"/>
        </authorList>
    </citation>
    <scope>IDENTIFICATION</scope>
    <source>
        <tissue evidence="6">Leaf</tissue>
    </source>
</reference>
<evidence type="ECO:0000256" key="1">
    <source>
        <dbReference type="SAM" id="MobiDB-lite"/>
    </source>
</evidence>
<dbReference type="RefSeq" id="XP_018441785.2">
    <property type="nucleotide sequence ID" value="XM_018586283.2"/>
</dbReference>
<evidence type="ECO:0000313" key="6">
    <source>
        <dbReference type="RefSeq" id="XP_018441785.2"/>
    </source>
</evidence>
<evidence type="ECO:0000313" key="5">
    <source>
        <dbReference type="Proteomes" id="UP000504610"/>
    </source>
</evidence>
<dbReference type="AlphaFoldDB" id="A0A6J0K1C8"/>
<dbReference type="InterPro" id="IPR035203">
    <property type="entry name" value="Cdc24_OB3"/>
</dbReference>
<dbReference type="OrthoDB" id="10265890at2759"/>
<organism evidence="5 6">
    <name type="scientific">Raphanus sativus</name>
    <name type="common">Radish</name>
    <name type="synonym">Raphanus raphanistrum var. sativus</name>
    <dbReference type="NCBI Taxonomy" id="3726"/>
    <lineage>
        <taxon>Eukaryota</taxon>
        <taxon>Viridiplantae</taxon>
        <taxon>Streptophyta</taxon>
        <taxon>Embryophyta</taxon>
        <taxon>Tracheophyta</taxon>
        <taxon>Spermatophyta</taxon>
        <taxon>Magnoliopsida</taxon>
        <taxon>eudicotyledons</taxon>
        <taxon>Gunneridae</taxon>
        <taxon>Pentapetalae</taxon>
        <taxon>rosids</taxon>
        <taxon>malvids</taxon>
        <taxon>Brassicales</taxon>
        <taxon>Brassicaceae</taxon>
        <taxon>Brassiceae</taxon>
        <taxon>Raphanus</taxon>
    </lineage>
</organism>
<dbReference type="Pfam" id="PF17245">
    <property type="entry name" value="CDC24_OB2"/>
    <property type="match status" value="1"/>
</dbReference>
<protein>
    <submittedName>
        <fullName evidence="6">Uncharacterized protein LOC108813657</fullName>
    </submittedName>
</protein>
<dbReference type="Proteomes" id="UP000504610">
    <property type="component" value="Chromosome 6"/>
</dbReference>
<feature type="region of interest" description="Disordered" evidence="1">
    <location>
        <begin position="37"/>
        <end position="61"/>
    </location>
</feature>
<reference evidence="5" key="1">
    <citation type="journal article" date="2019" name="Database">
        <title>The radish genome database (RadishGD): an integrated information resource for radish genomics.</title>
        <authorList>
            <person name="Yu H.J."/>
            <person name="Baek S."/>
            <person name="Lee Y.J."/>
            <person name="Cho A."/>
            <person name="Mun J.H."/>
        </authorList>
    </citation>
    <scope>NUCLEOTIDE SEQUENCE [LARGE SCALE GENOMIC DNA]</scope>
    <source>
        <strain evidence="5">cv. WK10039</strain>
    </source>
</reference>
<dbReference type="KEGG" id="rsz:108813657"/>
<dbReference type="InterPro" id="IPR035200">
    <property type="entry name" value="Cdc24_OB2"/>
</dbReference>
<dbReference type="PANTHER" id="PTHR36033">
    <property type="entry name" value="NUCLEIC ACID-BINDING PROTEINS SUPERFAMILY"/>
    <property type="match status" value="1"/>
</dbReference>
<evidence type="ECO:0000259" key="2">
    <source>
        <dbReference type="Pfam" id="PF17244"/>
    </source>
</evidence>
<gene>
    <name evidence="6" type="primary">LOC108813657</name>
</gene>
<sequence length="671" mass="74447">MGHSNGDSLIEIDDHEEVQDQFLAFIDYARAVISPEQDEIEEEKDVTSKKNPSEAVTESSGPGWGWIASRVLKTCTAYSSGVTAAILLSDLSQGWHEQNKPGMSKKKPELIDQLNKSHRRRRLANTVTIDSIYDKNFLSMNSVLEAVVIKADLLPGTNIFILTLGDFWSSNTIDLYLHRRYYELVETPNGILRKGREVLITGCYLRTAREGCGAPRLLPTEYLVILLDEDEEEDAIFIVAQLCSDTFSSVSLGDFNNGTSYSLYARIESIGPLESELKFSTAHRRQIALVDADGVSLKFILWGDQVIVANLMSVGSMLGLERPYISSLEESAMEGKDEFCLEYGSATHLYIVPSTLQEETVCVSLSQNQCQGSKLLGSVGVSQVTLPRDAEGSIDFSNYPFRTNITDCRDKTTGISLYGVVTDVLCDTNATGVVFSLRIEDTTGAIWARLHFNTHWSLGRLGLGHVVYVSGLSCKSTKENCVEVLWHEKDEKATFINLSCLPAFLTSSCLHKISTLSQISKQRKPAINICRVKLDEIHQCHSINTRLSHSVCGHFIDEDSPLHGGNLHCSFCRVSLNSNGGSEVVRTFHIMITLADEETTKLYAWCTGQSASGILQLSPDEFCELPEDDQLMYPSSLENEWFLVTLANSGGRSLSHEKEATSWEITRALKI</sequence>
<keyword evidence="5" id="KW-1185">Reference proteome</keyword>
<dbReference type="GeneID" id="108813657"/>
<proteinExistence type="predicted"/>
<dbReference type="Pfam" id="PF17246">
    <property type="entry name" value="CDC24_OB1"/>
    <property type="match status" value="1"/>
</dbReference>
<feature type="domain" description="Cell division control protein 24 OB" evidence="3">
    <location>
        <begin position="163"/>
        <end position="293"/>
    </location>
</feature>
<dbReference type="PANTHER" id="PTHR36033:SF1">
    <property type="entry name" value="NUCLEIC ACID-BINDING PROTEINS SUPERFAMILY"/>
    <property type="match status" value="1"/>
</dbReference>
<name>A0A6J0K1C8_RAPSA</name>
<accession>A0A6J0K1C8</accession>
<feature type="domain" description="Cell division control protein 24 OB" evidence="2">
    <location>
        <begin position="407"/>
        <end position="637"/>
    </location>
</feature>
<evidence type="ECO:0000259" key="4">
    <source>
        <dbReference type="Pfam" id="PF17246"/>
    </source>
</evidence>